<gene>
    <name evidence="1" type="ORF">LCGC14_0365990</name>
</gene>
<comment type="caution">
    <text evidence="1">The sequence shown here is derived from an EMBL/GenBank/DDBJ whole genome shotgun (WGS) entry which is preliminary data.</text>
</comment>
<proteinExistence type="predicted"/>
<protein>
    <submittedName>
        <fullName evidence="1">Uncharacterized protein</fullName>
    </submittedName>
</protein>
<dbReference type="EMBL" id="LAZR01000287">
    <property type="protein sequence ID" value="KKN76947.1"/>
    <property type="molecule type" value="Genomic_DNA"/>
</dbReference>
<dbReference type="AlphaFoldDB" id="A0A0F9TPR0"/>
<name>A0A0F9TPR0_9ZZZZ</name>
<reference evidence="1" key="1">
    <citation type="journal article" date="2015" name="Nature">
        <title>Complex archaea that bridge the gap between prokaryotes and eukaryotes.</title>
        <authorList>
            <person name="Spang A."/>
            <person name="Saw J.H."/>
            <person name="Jorgensen S.L."/>
            <person name="Zaremba-Niedzwiedzka K."/>
            <person name="Martijn J."/>
            <person name="Lind A.E."/>
            <person name="van Eijk R."/>
            <person name="Schleper C."/>
            <person name="Guy L."/>
            <person name="Ettema T.J."/>
        </authorList>
    </citation>
    <scope>NUCLEOTIDE SEQUENCE</scope>
</reference>
<sequence>MLKPLSDEAIKEAMIKARTDGQEYTLTNDGRAIPFPERRVARAAERERTRQIVEILEGDYLGVSEKLIDELNKDGK</sequence>
<organism evidence="1">
    <name type="scientific">marine sediment metagenome</name>
    <dbReference type="NCBI Taxonomy" id="412755"/>
    <lineage>
        <taxon>unclassified sequences</taxon>
        <taxon>metagenomes</taxon>
        <taxon>ecological metagenomes</taxon>
    </lineage>
</organism>
<evidence type="ECO:0000313" key="1">
    <source>
        <dbReference type="EMBL" id="KKN76947.1"/>
    </source>
</evidence>
<accession>A0A0F9TPR0</accession>